<protein>
    <recommendedName>
        <fullName evidence="1">DUF1659 domain-containing protein</fullName>
    </recommendedName>
</protein>
<dbReference type="InterPro" id="IPR012454">
    <property type="entry name" value="DUF1659"/>
</dbReference>
<keyword evidence="3" id="KW-1185">Reference proteome</keyword>
<feature type="domain" description="DUF1659" evidence="1">
    <location>
        <begin position="2"/>
        <end position="70"/>
    </location>
</feature>
<dbReference type="Proteomes" id="UP000003806">
    <property type="component" value="Chromosome"/>
</dbReference>
<gene>
    <name evidence="2" type="ORF">JonanDRAFT_0917</name>
</gene>
<organism evidence="2 3">
    <name type="scientific">Jonquetella anthropi DSM 22815</name>
    <dbReference type="NCBI Taxonomy" id="885272"/>
    <lineage>
        <taxon>Bacteria</taxon>
        <taxon>Thermotogati</taxon>
        <taxon>Synergistota</taxon>
        <taxon>Synergistia</taxon>
        <taxon>Synergistales</taxon>
        <taxon>Dethiosulfovibrionaceae</taxon>
        <taxon>Jonquetella</taxon>
    </lineage>
</organism>
<name>H0UKT1_9BACT</name>
<reference evidence="2 3" key="1">
    <citation type="submission" date="2011-11" db="EMBL/GenBank/DDBJ databases">
        <title>The Noncontiguous Finished genome of Jonquetella anthropi DSM 22815.</title>
        <authorList>
            <consortium name="US DOE Joint Genome Institute (JGI-PGF)"/>
            <person name="Lucas S."/>
            <person name="Copeland A."/>
            <person name="Lapidus A."/>
            <person name="Glavina del Rio T."/>
            <person name="Dalin E."/>
            <person name="Tice H."/>
            <person name="Bruce D."/>
            <person name="Goodwin L."/>
            <person name="Pitluck S."/>
            <person name="Peters L."/>
            <person name="Mikhailova N."/>
            <person name="Held B."/>
            <person name="Kyrpides N."/>
            <person name="Mavromatis K."/>
            <person name="Ivanova N."/>
            <person name="Markowitz V."/>
            <person name="Cheng J.-F."/>
            <person name="Hugenholtz P."/>
            <person name="Woyke T."/>
            <person name="Wu D."/>
            <person name="Gronow S."/>
            <person name="Wellnitz S."/>
            <person name="Brambilla E."/>
            <person name="Klenk H.-P."/>
            <person name="Eisen J.A."/>
        </authorList>
    </citation>
    <scope>NUCLEOTIDE SEQUENCE [LARGE SCALE GENOMIC DNA]</scope>
    <source>
        <strain evidence="2 3">DSM 22815</strain>
    </source>
</reference>
<sequence>MATQVFRKSVLQLQTAAGTTPSGQPKYRTSSVNGIAGNATADSLSAIGSALGALIEPEVVSLIRHDTSVIE</sequence>
<dbReference type="EMBL" id="CM001376">
    <property type="protein sequence ID" value="EHM13290.1"/>
    <property type="molecule type" value="Genomic_DNA"/>
</dbReference>
<evidence type="ECO:0000313" key="3">
    <source>
        <dbReference type="Proteomes" id="UP000003806"/>
    </source>
</evidence>
<dbReference type="Pfam" id="PF07872">
    <property type="entry name" value="DUF1659"/>
    <property type="match status" value="1"/>
</dbReference>
<proteinExistence type="predicted"/>
<accession>H0UKT1</accession>
<dbReference type="AlphaFoldDB" id="H0UKT1"/>
<dbReference type="RefSeq" id="WP_008521336.1">
    <property type="nucleotide sequence ID" value="NZ_CM001376.1"/>
</dbReference>
<evidence type="ECO:0000259" key="1">
    <source>
        <dbReference type="Pfam" id="PF07872"/>
    </source>
</evidence>
<dbReference type="HOGENOM" id="CLU_2734640_0_0_0"/>
<evidence type="ECO:0000313" key="2">
    <source>
        <dbReference type="EMBL" id="EHM13290.1"/>
    </source>
</evidence>
<dbReference type="STRING" id="885272.JonanDRAFT_0917"/>